<dbReference type="PANTHER" id="PTHR23502:SF2">
    <property type="entry name" value="TRANSPORTER, PUTATIVE (AFU_ORTHOLOGUE AFUA_2G08910)-RELATED"/>
    <property type="match status" value="1"/>
</dbReference>
<feature type="transmembrane region" description="Helical" evidence="6">
    <location>
        <begin position="394"/>
        <end position="419"/>
    </location>
</feature>
<reference evidence="9" key="2">
    <citation type="submission" date="2015-01" db="EMBL/GenBank/DDBJ databases">
        <title>Evolutionary Origins and Diversification of the Mycorrhizal Mutualists.</title>
        <authorList>
            <consortium name="DOE Joint Genome Institute"/>
            <consortium name="Mycorrhizal Genomics Consortium"/>
            <person name="Kohler A."/>
            <person name="Kuo A."/>
            <person name="Nagy L.G."/>
            <person name="Floudas D."/>
            <person name="Copeland A."/>
            <person name="Barry K.W."/>
            <person name="Cichocki N."/>
            <person name="Veneault-Fourrey C."/>
            <person name="LaButti K."/>
            <person name="Lindquist E.A."/>
            <person name="Lipzen A."/>
            <person name="Lundell T."/>
            <person name="Morin E."/>
            <person name="Murat C."/>
            <person name="Riley R."/>
            <person name="Ohm R."/>
            <person name="Sun H."/>
            <person name="Tunlid A."/>
            <person name="Henrissat B."/>
            <person name="Grigoriev I.V."/>
            <person name="Hibbett D.S."/>
            <person name="Martin F."/>
        </authorList>
    </citation>
    <scope>NUCLEOTIDE SEQUENCE [LARGE SCALE GENOMIC DNA]</scope>
    <source>
        <strain evidence="9">Zn</strain>
    </source>
</reference>
<protein>
    <recommendedName>
        <fullName evidence="7">Major facilitator superfamily (MFS) profile domain-containing protein</fullName>
    </recommendedName>
</protein>
<dbReference type="Proteomes" id="UP000054321">
    <property type="component" value="Unassembled WGS sequence"/>
</dbReference>
<dbReference type="GO" id="GO:0005886">
    <property type="term" value="C:plasma membrane"/>
    <property type="evidence" value="ECO:0007669"/>
    <property type="project" value="TreeGrafter"/>
</dbReference>
<feature type="transmembrane region" description="Helical" evidence="6">
    <location>
        <begin position="460"/>
        <end position="479"/>
    </location>
</feature>
<dbReference type="FunFam" id="1.20.1250.20:FF:000318">
    <property type="entry name" value="MFS multidrug transporter, putative"/>
    <property type="match status" value="1"/>
</dbReference>
<name>A0A0C3C5Z3_OIDMZ</name>
<keyword evidence="4 6" id="KW-0472">Membrane</keyword>
<dbReference type="InterPro" id="IPR011701">
    <property type="entry name" value="MFS"/>
</dbReference>
<sequence length="497" mass="55185">MALNRSPVDVNSDDKPNLQTSCTSRDELSASLREYLLQRHGTAHLDPIPTAKDADPYNWPAWKKTINLLLVAFHAMMCTFSASAIIPAFLNISEDLGVSLQRTSYLTSLQIVILGVAPLFWKPLSNRFGRRPIFLISLICSLVSNIGCAKSKTFASMAGCRALQAFFISPPTALGGAIVTECFFKHERGRYMGVWTLMVTLGVTTSPLIFGFVTQYVKDYHWIYWILAITNAVQFILYIFFGPETLFTTFYKRYITFCRIDPRPLCLREFIQPLFLITRVSVAIPAVAYAMVFVFAAVLTTVEIPQLLQEKFNLSAQGIGLQFIPLIIGSVLGEQVGGKLSDLWMNRHARHSSLENHAPEYCLWLSYIGFSFTIAGLVVFLVQTQNSPAGKWNVTPLVGLAITAFGNQIIATILITYAVDCNQKEAASVGVCATIVRQIWAFIGPFWFPSMFTSVGLSNSAGIVAALIVGISVIPTLLLRWRGQTWRMAHSETESSM</sequence>
<dbReference type="Gene3D" id="1.20.1250.20">
    <property type="entry name" value="MFS general substrate transporter like domains"/>
    <property type="match status" value="1"/>
</dbReference>
<feature type="transmembrane region" description="Helical" evidence="6">
    <location>
        <begin position="222"/>
        <end position="241"/>
    </location>
</feature>
<feature type="transmembrane region" description="Helical" evidence="6">
    <location>
        <begin position="165"/>
        <end position="184"/>
    </location>
</feature>
<dbReference type="InParanoid" id="A0A0C3C5Z3"/>
<evidence type="ECO:0000313" key="8">
    <source>
        <dbReference type="EMBL" id="KIM94313.1"/>
    </source>
</evidence>
<evidence type="ECO:0000256" key="6">
    <source>
        <dbReference type="SAM" id="Phobius"/>
    </source>
</evidence>
<evidence type="ECO:0000256" key="3">
    <source>
        <dbReference type="ARBA" id="ARBA00022989"/>
    </source>
</evidence>
<dbReference type="InterPro" id="IPR036259">
    <property type="entry name" value="MFS_trans_sf"/>
</dbReference>
<evidence type="ECO:0000256" key="4">
    <source>
        <dbReference type="ARBA" id="ARBA00023136"/>
    </source>
</evidence>
<evidence type="ECO:0000259" key="7">
    <source>
        <dbReference type="PROSITE" id="PS50850"/>
    </source>
</evidence>
<evidence type="ECO:0000256" key="5">
    <source>
        <dbReference type="SAM" id="MobiDB-lite"/>
    </source>
</evidence>
<feature type="transmembrane region" description="Helical" evidence="6">
    <location>
        <begin position="361"/>
        <end position="382"/>
    </location>
</feature>
<dbReference type="PROSITE" id="PS50850">
    <property type="entry name" value="MFS"/>
    <property type="match status" value="1"/>
</dbReference>
<feature type="transmembrane region" description="Helical" evidence="6">
    <location>
        <begin position="426"/>
        <end position="448"/>
    </location>
</feature>
<feature type="transmembrane region" description="Helical" evidence="6">
    <location>
        <begin position="133"/>
        <end position="153"/>
    </location>
</feature>
<dbReference type="HOGENOM" id="CLU_008455_13_7_1"/>
<gene>
    <name evidence="8" type="ORF">OIDMADRAFT_45739</name>
</gene>
<dbReference type="SUPFAM" id="SSF103473">
    <property type="entry name" value="MFS general substrate transporter"/>
    <property type="match status" value="1"/>
</dbReference>
<keyword evidence="9" id="KW-1185">Reference proteome</keyword>
<evidence type="ECO:0000256" key="2">
    <source>
        <dbReference type="ARBA" id="ARBA00022692"/>
    </source>
</evidence>
<keyword evidence="3 6" id="KW-1133">Transmembrane helix</keyword>
<organism evidence="8 9">
    <name type="scientific">Oidiodendron maius (strain Zn)</name>
    <dbReference type="NCBI Taxonomy" id="913774"/>
    <lineage>
        <taxon>Eukaryota</taxon>
        <taxon>Fungi</taxon>
        <taxon>Dikarya</taxon>
        <taxon>Ascomycota</taxon>
        <taxon>Pezizomycotina</taxon>
        <taxon>Leotiomycetes</taxon>
        <taxon>Leotiomycetes incertae sedis</taxon>
        <taxon>Myxotrichaceae</taxon>
        <taxon>Oidiodendron</taxon>
    </lineage>
</organism>
<keyword evidence="2 6" id="KW-0812">Transmembrane</keyword>
<proteinExistence type="predicted"/>
<dbReference type="OrthoDB" id="2585655at2759"/>
<dbReference type="GO" id="GO:0022857">
    <property type="term" value="F:transmembrane transporter activity"/>
    <property type="evidence" value="ECO:0007669"/>
    <property type="project" value="InterPro"/>
</dbReference>
<feature type="transmembrane region" description="Helical" evidence="6">
    <location>
        <begin position="191"/>
        <end position="210"/>
    </location>
</feature>
<dbReference type="AlphaFoldDB" id="A0A0C3C5Z3"/>
<accession>A0A0C3C5Z3</accession>
<evidence type="ECO:0000256" key="1">
    <source>
        <dbReference type="ARBA" id="ARBA00004141"/>
    </source>
</evidence>
<dbReference type="EMBL" id="KN832890">
    <property type="protein sequence ID" value="KIM94313.1"/>
    <property type="molecule type" value="Genomic_DNA"/>
</dbReference>
<feature type="transmembrane region" description="Helical" evidence="6">
    <location>
        <begin position="274"/>
        <end position="299"/>
    </location>
</feature>
<feature type="domain" description="Major facilitator superfamily (MFS) profile" evidence="7">
    <location>
        <begin position="67"/>
        <end position="484"/>
    </location>
</feature>
<feature type="transmembrane region" description="Helical" evidence="6">
    <location>
        <begin position="68"/>
        <end position="90"/>
    </location>
</feature>
<dbReference type="Pfam" id="PF07690">
    <property type="entry name" value="MFS_1"/>
    <property type="match status" value="1"/>
</dbReference>
<feature type="region of interest" description="Disordered" evidence="5">
    <location>
        <begin position="1"/>
        <end position="23"/>
    </location>
</feature>
<dbReference type="PANTHER" id="PTHR23502">
    <property type="entry name" value="MAJOR FACILITATOR SUPERFAMILY"/>
    <property type="match status" value="1"/>
</dbReference>
<comment type="subcellular location">
    <subcellularLocation>
        <location evidence="1">Membrane</location>
        <topology evidence="1">Multi-pass membrane protein</topology>
    </subcellularLocation>
</comment>
<feature type="transmembrane region" description="Helical" evidence="6">
    <location>
        <begin position="319"/>
        <end position="340"/>
    </location>
</feature>
<feature type="transmembrane region" description="Helical" evidence="6">
    <location>
        <begin position="102"/>
        <end position="121"/>
    </location>
</feature>
<dbReference type="STRING" id="913774.A0A0C3C5Z3"/>
<evidence type="ECO:0000313" key="9">
    <source>
        <dbReference type="Proteomes" id="UP000054321"/>
    </source>
</evidence>
<reference evidence="8 9" key="1">
    <citation type="submission" date="2014-04" db="EMBL/GenBank/DDBJ databases">
        <authorList>
            <consortium name="DOE Joint Genome Institute"/>
            <person name="Kuo A."/>
            <person name="Martino E."/>
            <person name="Perotto S."/>
            <person name="Kohler A."/>
            <person name="Nagy L.G."/>
            <person name="Floudas D."/>
            <person name="Copeland A."/>
            <person name="Barry K.W."/>
            <person name="Cichocki N."/>
            <person name="Veneault-Fourrey C."/>
            <person name="LaButti K."/>
            <person name="Lindquist E.A."/>
            <person name="Lipzen A."/>
            <person name="Lundell T."/>
            <person name="Morin E."/>
            <person name="Murat C."/>
            <person name="Sun H."/>
            <person name="Tunlid A."/>
            <person name="Henrissat B."/>
            <person name="Grigoriev I.V."/>
            <person name="Hibbett D.S."/>
            <person name="Martin F."/>
            <person name="Nordberg H.P."/>
            <person name="Cantor M.N."/>
            <person name="Hua S.X."/>
        </authorList>
    </citation>
    <scope>NUCLEOTIDE SEQUENCE [LARGE SCALE GENOMIC DNA]</scope>
    <source>
        <strain evidence="8 9">Zn</strain>
    </source>
</reference>
<dbReference type="InterPro" id="IPR020846">
    <property type="entry name" value="MFS_dom"/>
</dbReference>